<comment type="caution">
    <text evidence="2">The sequence shown here is derived from an EMBL/GenBank/DDBJ whole genome shotgun (WGS) entry which is preliminary data.</text>
</comment>
<name>A0ABR2YEH9_9CHLO</name>
<evidence type="ECO:0000256" key="1">
    <source>
        <dbReference type="SAM" id="MobiDB-lite"/>
    </source>
</evidence>
<sequence length="115" mass="10815">MGSCLSSPQAKEQMTNLETQAKAKGTTALQTLEGKLQGTGAQGQATGAQPAGATPGAAAPGAPQAGGAGGLEGKLEQAVKAEEPKLEQAAKTEMTGAGGAGTTAPGATAAAPAAT</sequence>
<feature type="region of interest" description="Disordered" evidence="1">
    <location>
        <begin position="1"/>
        <end position="115"/>
    </location>
</feature>
<feature type="compositionally biased region" description="Polar residues" evidence="1">
    <location>
        <begin position="1"/>
        <end position="19"/>
    </location>
</feature>
<dbReference type="Proteomes" id="UP001491310">
    <property type="component" value="Unassembled WGS sequence"/>
</dbReference>
<gene>
    <name evidence="2" type="ORF">WJX75_000441</name>
</gene>
<evidence type="ECO:0000313" key="3">
    <source>
        <dbReference type="Proteomes" id="UP001491310"/>
    </source>
</evidence>
<evidence type="ECO:0000313" key="2">
    <source>
        <dbReference type="EMBL" id="KAK9903917.1"/>
    </source>
</evidence>
<evidence type="ECO:0008006" key="4">
    <source>
        <dbReference type="Google" id="ProtNLM"/>
    </source>
</evidence>
<accession>A0ABR2YEH9</accession>
<feature type="compositionally biased region" description="Low complexity" evidence="1">
    <location>
        <begin position="102"/>
        <end position="115"/>
    </location>
</feature>
<feature type="compositionally biased region" description="Low complexity" evidence="1">
    <location>
        <begin position="38"/>
        <end position="63"/>
    </location>
</feature>
<proteinExistence type="predicted"/>
<protein>
    <recommendedName>
        <fullName evidence="4">SMP domain-containing protein</fullName>
    </recommendedName>
</protein>
<keyword evidence="3" id="KW-1185">Reference proteome</keyword>
<reference evidence="2 3" key="1">
    <citation type="journal article" date="2024" name="Nat. Commun.">
        <title>Phylogenomics reveals the evolutionary origins of lichenization in chlorophyte algae.</title>
        <authorList>
            <person name="Puginier C."/>
            <person name="Libourel C."/>
            <person name="Otte J."/>
            <person name="Skaloud P."/>
            <person name="Haon M."/>
            <person name="Grisel S."/>
            <person name="Petersen M."/>
            <person name="Berrin J.G."/>
            <person name="Delaux P.M."/>
            <person name="Dal Grande F."/>
            <person name="Keller J."/>
        </authorList>
    </citation>
    <scope>NUCLEOTIDE SEQUENCE [LARGE SCALE GENOMIC DNA]</scope>
    <source>
        <strain evidence="2 3">SAG 216-7</strain>
    </source>
</reference>
<dbReference type="EMBL" id="JALJOT010000013">
    <property type="protein sequence ID" value="KAK9903917.1"/>
    <property type="molecule type" value="Genomic_DNA"/>
</dbReference>
<organism evidence="2 3">
    <name type="scientific">Coccomyxa subellipsoidea</name>
    <dbReference type="NCBI Taxonomy" id="248742"/>
    <lineage>
        <taxon>Eukaryota</taxon>
        <taxon>Viridiplantae</taxon>
        <taxon>Chlorophyta</taxon>
        <taxon>core chlorophytes</taxon>
        <taxon>Trebouxiophyceae</taxon>
        <taxon>Trebouxiophyceae incertae sedis</taxon>
        <taxon>Coccomyxaceae</taxon>
        <taxon>Coccomyxa</taxon>
    </lineage>
</organism>
<feature type="compositionally biased region" description="Basic and acidic residues" evidence="1">
    <location>
        <begin position="73"/>
        <end position="90"/>
    </location>
</feature>